<feature type="binding site" evidence="8">
    <location>
        <position position="16"/>
    </location>
    <ligand>
        <name>ATP</name>
        <dbReference type="ChEBI" id="CHEBI:30616"/>
    </ligand>
</feature>
<dbReference type="UniPathway" id="UPA00340">
    <property type="reaction ID" value="UER00458"/>
</dbReference>
<comment type="subcellular location">
    <subcellularLocation>
        <location evidence="8">Cytoplasm</location>
    </subcellularLocation>
</comment>
<dbReference type="PANTHER" id="PTHR21060">
    <property type="entry name" value="ACETATE KINASE"/>
    <property type="match status" value="1"/>
</dbReference>
<dbReference type="EMBL" id="NQWH01000008">
    <property type="protein sequence ID" value="PHP28129.1"/>
    <property type="molecule type" value="Genomic_DNA"/>
</dbReference>
<accession>A0A2G1MHA1</accession>
<dbReference type="GO" id="GO:0006085">
    <property type="term" value="P:acetyl-CoA biosynthetic process"/>
    <property type="evidence" value="ECO:0007669"/>
    <property type="project" value="UniProtKB-UniRule"/>
</dbReference>
<keyword evidence="2 8" id="KW-0808">Transferase</keyword>
<dbReference type="OrthoDB" id="9802453at2"/>
<name>A0A2G1MHA1_9RHOB</name>
<dbReference type="SUPFAM" id="SSF53067">
    <property type="entry name" value="Actin-like ATPase domain"/>
    <property type="match status" value="2"/>
</dbReference>
<dbReference type="Gene3D" id="3.30.420.40">
    <property type="match status" value="2"/>
</dbReference>
<keyword evidence="11" id="KW-1185">Reference proteome</keyword>
<feature type="site" description="Transition state stabilizer" evidence="8">
    <location>
        <position position="232"/>
    </location>
</feature>
<feature type="binding site" evidence="8">
    <location>
        <position position="88"/>
    </location>
    <ligand>
        <name>substrate</name>
    </ligand>
</feature>
<evidence type="ECO:0000256" key="4">
    <source>
        <dbReference type="ARBA" id="ARBA00022741"/>
    </source>
</evidence>
<dbReference type="Pfam" id="PF00871">
    <property type="entry name" value="Acetate_kinase"/>
    <property type="match status" value="1"/>
</dbReference>
<dbReference type="AlphaFoldDB" id="A0A2G1MHA1"/>
<keyword evidence="3 8" id="KW-0479">Metal-binding</keyword>
<evidence type="ECO:0000256" key="7">
    <source>
        <dbReference type="ARBA" id="ARBA00022842"/>
    </source>
</evidence>
<protein>
    <recommendedName>
        <fullName evidence="8">Acetate kinase</fullName>
        <ecNumber evidence="8">2.7.2.1</ecNumber>
    </recommendedName>
    <alternativeName>
        <fullName evidence="8">Acetokinase</fullName>
    </alternativeName>
</protein>
<feature type="site" description="Transition state stabilizer" evidence="8">
    <location>
        <position position="175"/>
    </location>
</feature>
<dbReference type="GO" id="GO:0006083">
    <property type="term" value="P:acetate metabolic process"/>
    <property type="evidence" value="ECO:0007669"/>
    <property type="project" value="TreeGrafter"/>
</dbReference>
<evidence type="ECO:0000256" key="2">
    <source>
        <dbReference type="ARBA" id="ARBA00022679"/>
    </source>
</evidence>
<evidence type="ECO:0000256" key="9">
    <source>
        <dbReference type="RuleBase" id="RU003835"/>
    </source>
</evidence>
<feature type="binding site" evidence="8">
    <location>
        <position position="370"/>
    </location>
    <ligand>
        <name>Mg(2+)</name>
        <dbReference type="ChEBI" id="CHEBI:18420"/>
    </ligand>
</feature>
<dbReference type="GO" id="GO:0005524">
    <property type="term" value="F:ATP binding"/>
    <property type="evidence" value="ECO:0007669"/>
    <property type="project" value="UniProtKB-KW"/>
</dbReference>
<dbReference type="GO" id="GO:0000287">
    <property type="term" value="F:magnesium ion binding"/>
    <property type="evidence" value="ECO:0007669"/>
    <property type="project" value="UniProtKB-UniRule"/>
</dbReference>
<dbReference type="HAMAP" id="MF_00020">
    <property type="entry name" value="Acetate_kinase"/>
    <property type="match status" value="1"/>
</dbReference>
<reference evidence="10 11" key="1">
    <citation type="submission" date="2017-08" db="EMBL/GenBank/DDBJ databases">
        <title>Draft Genome Sequence of Loktanella cinnabarina Strain XM1, Isolated from Coastal Surface Water.</title>
        <authorList>
            <person name="Ma R."/>
            <person name="Wang J."/>
            <person name="Wang Q."/>
            <person name="Ma Z."/>
            <person name="Li J."/>
            <person name="Chen L."/>
        </authorList>
    </citation>
    <scope>NUCLEOTIDE SEQUENCE [LARGE SCALE GENOMIC DNA]</scope>
    <source>
        <strain evidence="10 11">XM1</strain>
    </source>
</reference>
<keyword evidence="5 8" id="KW-0418">Kinase</keyword>
<dbReference type="Proteomes" id="UP000221860">
    <property type="component" value="Unassembled WGS sequence"/>
</dbReference>
<evidence type="ECO:0000256" key="3">
    <source>
        <dbReference type="ARBA" id="ARBA00022723"/>
    </source>
</evidence>
<dbReference type="PRINTS" id="PR00471">
    <property type="entry name" value="ACETATEKNASE"/>
</dbReference>
<comment type="catalytic activity">
    <reaction evidence="8">
        <text>acetate + ATP = acetyl phosphate + ADP</text>
        <dbReference type="Rhea" id="RHEA:11352"/>
        <dbReference type="ChEBI" id="CHEBI:22191"/>
        <dbReference type="ChEBI" id="CHEBI:30089"/>
        <dbReference type="ChEBI" id="CHEBI:30616"/>
        <dbReference type="ChEBI" id="CHEBI:456216"/>
        <dbReference type="EC" id="2.7.2.1"/>
    </reaction>
</comment>
<dbReference type="RefSeq" id="WP_099275751.1">
    <property type="nucleotide sequence ID" value="NZ_KZ304955.1"/>
</dbReference>
<evidence type="ECO:0000256" key="8">
    <source>
        <dbReference type="HAMAP-Rule" id="MF_00020"/>
    </source>
</evidence>
<dbReference type="InterPro" id="IPR000890">
    <property type="entry name" value="Aliphatic_acid_kin_short-chain"/>
</dbReference>
<evidence type="ECO:0000256" key="1">
    <source>
        <dbReference type="ARBA" id="ARBA00022490"/>
    </source>
</evidence>
<dbReference type="InterPro" id="IPR004372">
    <property type="entry name" value="Ac/propionate_kinase"/>
</dbReference>
<comment type="caution">
    <text evidence="8">Lacks conserved residue(s) required for the propagation of feature annotation.</text>
</comment>
<comment type="pathway">
    <text evidence="8">Metabolic intermediate biosynthesis; acetyl-CoA biosynthesis; acetyl-CoA from acetate: step 1/2.</text>
</comment>
<organism evidence="10 11">
    <name type="scientific">Limimaricola cinnabarinus</name>
    <dbReference type="NCBI Taxonomy" id="1125964"/>
    <lineage>
        <taxon>Bacteria</taxon>
        <taxon>Pseudomonadati</taxon>
        <taxon>Pseudomonadota</taxon>
        <taxon>Alphaproteobacteria</taxon>
        <taxon>Rhodobacterales</taxon>
        <taxon>Paracoccaceae</taxon>
        <taxon>Limimaricola</taxon>
    </lineage>
</organism>
<keyword evidence="7 8" id="KW-0460">Magnesium</keyword>
<keyword evidence="6 8" id="KW-0067">ATP-binding</keyword>
<dbReference type="PIRSF" id="PIRSF000722">
    <property type="entry name" value="Acetate_prop_kin"/>
    <property type="match status" value="1"/>
</dbReference>
<dbReference type="PANTHER" id="PTHR21060:SF21">
    <property type="entry name" value="ACETATE KINASE"/>
    <property type="match status" value="1"/>
</dbReference>
<feature type="binding site" evidence="8">
    <location>
        <begin position="274"/>
        <end position="276"/>
    </location>
    <ligand>
        <name>ATP</name>
        <dbReference type="ChEBI" id="CHEBI:30616"/>
    </ligand>
</feature>
<comment type="cofactor">
    <cofactor evidence="8">
        <name>Mg(2+)</name>
        <dbReference type="ChEBI" id="CHEBI:18420"/>
    </cofactor>
    <cofactor evidence="8">
        <name>Mn(2+)</name>
        <dbReference type="ChEBI" id="CHEBI:29035"/>
    </cofactor>
    <text evidence="8">Mg(2+). Can also accept Mn(2+).</text>
</comment>
<comment type="function">
    <text evidence="8">Catalyzes the formation of acetyl phosphate from acetate and ATP. Can also catalyze the reverse reaction.</text>
</comment>
<evidence type="ECO:0000256" key="6">
    <source>
        <dbReference type="ARBA" id="ARBA00022840"/>
    </source>
</evidence>
<sequence>MTGSILAFNIGSSSMKFAAFSRGSGAPGLLLRGGLDDSTDEGVVLQDEQGADLPPLDLPQGPNRRDVVLALARRLKTELPGPLTVGHRVVHGGGRFAAPVMLDAETEGELRGSTPFAPLHQGANLDAAGWLRRAHPDLVQIAVFDDAFHAAMPEVARRLPLPGDVAHGLRRHGFHGLSYASVARQMAGLSEARRVIAAHLAGGASLCALLDGRSVDTTMGLTPLDGMMMGTRSGALDPGALLYLMKRDGLGAEEMEELLYRRSGLKGVLGISADLRDLFASKDRAAARAIDLYCHLLTRHVGAMAASLGGVDALVFTGGAGQGQPEIRARVCERLGWLGLALDGAANARSAMLISAPDSRIEVRVLPAEEEAEIARAVEDCLKGNER</sequence>
<feature type="binding site" evidence="8">
    <location>
        <position position="9"/>
    </location>
    <ligand>
        <name>Mg(2+)</name>
        <dbReference type="ChEBI" id="CHEBI:18420"/>
    </ligand>
</feature>
<dbReference type="EC" id="2.7.2.1" evidence="8"/>
<evidence type="ECO:0000256" key="5">
    <source>
        <dbReference type="ARBA" id="ARBA00022777"/>
    </source>
</evidence>
<dbReference type="GO" id="GO:0008776">
    <property type="term" value="F:acetate kinase activity"/>
    <property type="evidence" value="ECO:0007669"/>
    <property type="project" value="UniProtKB-UniRule"/>
</dbReference>
<comment type="similarity">
    <text evidence="8 9">Belongs to the acetokinase family.</text>
</comment>
<proteinExistence type="inferred from homology"/>
<keyword evidence="1 8" id="KW-0963">Cytoplasm</keyword>
<gene>
    <name evidence="8" type="primary">ackA</name>
    <name evidence="10" type="ORF">CJ301_07025</name>
</gene>
<comment type="caution">
    <text evidence="10">The sequence shown here is derived from an EMBL/GenBank/DDBJ whole genome shotgun (WGS) entry which is preliminary data.</text>
</comment>
<comment type="subunit">
    <text evidence="8">Homodimer.</text>
</comment>
<evidence type="ECO:0000313" key="10">
    <source>
        <dbReference type="EMBL" id="PHP28129.1"/>
    </source>
</evidence>
<keyword evidence="4 8" id="KW-0547">Nucleotide-binding</keyword>
<dbReference type="InterPro" id="IPR043129">
    <property type="entry name" value="ATPase_NBD"/>
</dbReference>
<feature type="active site" description="Proton donor/acceptor" evidence="8">
    <location>
        <position position="145"/>
    </location>
</feature>
<dbReference type="GO" id="GO:0005829">
    <property type="term" value="C:cytosol"/>
    <property type="evidence" value="ECO:0007669"/>
    <property type="project" value="TreeGrafter"/>
</dbReference>
<evidence type="ECO:0000313" key="11">
    <source>
        <dbReference type="Proteomes" id="UP000221860"/>
    </source>
</evidence>